<keyword evidence="2" id="KW-0719">Serine esterase</keyword>
<keyword evidence="6 10" id="KW-0378">Hydrolase</keyword>
<keyword evidence="3" id="KW-0858">Xylan degradation</keyword>
<dbReference type="Proteomes" id="UP000012174">
    <property type="component" value="Unassembled WGS sequence"/>
</dbReference>
<keyword evidence="4" id="KW-0479">Metal-binding</keyword>
<evidence type="ECO:0000256" key="4">
    <source>
        <dbReference type="ARBA" id="ARBA00022723"/>
    </source>
</evidence>
<evidence type="ECO:0000256" key="2">
    <source>
        <dbReference type="ARBA" id="ARBA00022487"/>
    </source>
</evidence>
<evidence type="ECO:0000256" key="1">
    <source>
        <dbReference type="ARBA" id="ARBA00006249"/>
    </source>
</evidence>
<name>M7T118_EUTLA</name>
<dbReference type="HOGENOM" id="CLU_014819_1_0_1"/>
<keyword evidence="3" id="KW-0624">Polysaccharide degradation</keyword>
<evidence type="ECO:0000256" key="7">
    <source>
        <dbReference type="ARBA" id="ARBA00022837"/>
    </source>
</evidence>
<sequence>MLGFGGSSLIAAVAVTISTLISTTDATFEQTCADLLSNLEIENATVSLVDFVPAGTNVTVPVPDPACDGPEFEIPFDLCRVSLNVSTSSRSGFRMEAWLPRNWTGRYLSTGNGGIGGCIAFEDMKYAASLGFATTGSNNGHDGQNGTTFLNNDDVLADFGWRSLHTSAVVGKEITNTFYKKPHKKAYYLGCSTGGRQGFKMAQDFPEDFDGIVAGAPAFNWNNLISWSGSFYSLINASPDGFPLNATWGAIDAEILAQCDSLDGAPDGIIEDSSLCKFKPERLICPRDSANRSACLTGKQAETIRTVFSPLHGVNGSLIYPGYDPSPAFLEAIYDRYSRAQHIYTDHWFKYAVYNDPNLDTAVITPEEAAYAWDLNPGDLNTWSGDLSGVASRGAKVLHYHGLADSVIANSISNAYYEHVSRTMELPPSSLDGFYRLFRISGMAHCSGGPGASVIGNKPDPASLDPEENVLTAMVRWVEEGVAPETVTGTAFVDDQTRVVNFKRRHCRYPYRNVYRGDGDGKDTEGWECIL</sequence>
<feature type="chain" id="PRO_5005141282" description="Carboxylic ester hydrolase" evidence="10">
    <location>
        <begin position="27"/>
        <end position="531"/>
    </location>
</feature>
<dbReference type="OMA" id="DHWFKYA"/>
<evidence type="ECO:0000313" key="12">
    <source>
        <dbReference type="Proteomes" id="UP000012174"/>
    </source>
</evidence>
<evidence type="ECO:0000256" key="5">
    <source>
        <dbReference type="ARBA" id="ARBA00022729"/>
    </source>
</evidence>
<evidence type="ECO:0000256" key="6">
    <source>
        <dbReference type="ARBA" id="ARBA00022801"/>
    </source>
</evidence>
<organism evidence="11 12">
    <name type="scientific">Eutypa lata (strain UCR-EL1)</name>
    <name type="common">Grapevine dieback disease fungus</name>
    <name type="synonym">Eutypa armeniacae</name>
    <dbReference type="NCBI Taxonomy" id="1287681"/>
    <lineage>
        <taxon>Eukaryota</taxon>
        <taxon>Fungi</taxon>
        <taxon>Dikarya</taxon>
        <taxon>Ascomycota</taxon>
        <taxon>Pezizomycotina</taxon>
        <taxon>Sordariomycetes</taxon>
        <taxon>Xylariomycetidae</taxon>
        <taxon>Xylariales</taxon>
        <taxon>Diatrypaceae</taxon>
        <taxon>Eutypa</taxon>
    </lineage>
</organism>
<evidence type="ECO:0000256" key="10">
    <source>
        <dbReference type="RuleBase" id="RU361238"/>
    </source>
</evidence>
<dbReference type="GO" id="GO:0045493">
    <property type="term" value="P:xylan catabolic process"/>
    <property type="evidence" value="ECO:0007669"/>
    <property type="project" value="UniProtKB-KW"/>
</dbReference>
<keyword evidence="12" id="KW-1185">Reference proteome</keyword>
<comment type="similarity">
    <text evidence="1 10">Belongs to the tannase family.</text>
</comment>
<dbReference type="AlphaFoldDB" id="M7T118"/>
<evidence type="ECO:0000256" key="3">
    <source>
        <dbReference type="ARBA" id="ARBA00022651"/>
    </source>
</evidence>
<dbReference type="EC" id="3.1.1.-" evidence="10"/>
<dbReference type="Gene3D" id="3.40.50.1820">
    <property type="entry name" value="alpha/beta hydrolase"/>
    <property type="match status" value="1"/>
</dbReference>
<protein>
    <recommendedName>
        <fullName evidence="10">Carboxylic ester hydrolase</fullName>
        <ecNumber evidence="10">3.1.1.-</ecNumber>
    </recommendedName>
</protein>
<dbReference type="Pfam" id="PF07519">
    <property type="entry name" value="Tannase"/>
    <property type="match status" value="1"/>
</dbReference>
<dbReference type="PANTHER" id="PTHR33938:SF15">
    <property type="entry name" value="FERULOYL ESTERASE B-RELATED"/>
    <property type="match status" value="1"/>
</dbReference>
<gene>
    <name evidence="11" type="ORF">UCREL1_2431</name>
</gene>
<dbReference type="OrthoDB" id="3039123at2759"/>
<proteinExistence type="inferred from homology"/>
<comment type="catalytic activity">
    <reaction evidence="9">
        <text>feruloyl-polysaccharide + H2O = ferulate + polysaccharide.</text>
        <dbReference type="EC" id="3.1.1.73"/>
    </reaction>
</comment>
<reference evidence="12" key="1">
    <citation type="journal article" date="2013" name="Genome Announc.">
        <title>Draft genome sequence of the grapevine dieback fungus Eutypa lata UCR-EL1.</title>
        <authorList>
            <person name="Blanco-Ulate B."/>
            <person name="Rolshausen P.E."/>
            <person name="Cantu D."/>
        </authorList>
    </citation>
    <scope>NUCLEOTIDE SEQUENCE [LARGE SCALE GENOMIC DNA]</scope>
    <source>
        <strain evidence="12">UCR-EL1</strain>
    </source>
</reference>
<accession>M7T118</accession>
<dbReference type="GO" id="GO:0046872">
    <property type="term" value="F:metal ion binding"/>
    <property type="evidence" value="ECO:0007669"/>
    <property type="project" value="UniProtKB-KW"/>
</dbReference>
<dbReference type="InterPro" id="IPR011118">
    <property type="entry name" value="Tannase/feruloyl_esterase"/>
</dbReference>
<dbReference type="InterPro" id="IPR029058">
    <property type="entry name" value="AB_hydrolase_fold"/>
</dbReference>
<dbReference type="KEGG" id="ela:UCREL1_2431"/>
<keyword evidence="5 10" id="KW-0732">Signal</keyword>
<keyword evidence="7" id="KW-0106">Calcium</keyword>
<evidence type="ECO:0000256" key="8">
    <source>
        <dbReference type="ARBA" id="ARBA00023157"/>
    </source>
</evidence>
<dbReference type="SUPFAM" id="SSF53474">
    <property type="entry name" value="alpha/beta-Hydrolases"/>
    <property type="match status" value="1"/>
</dbReference>
<feature type="signal peptide" evidence="10">
    <location>
        <begin position="1"/>
        <end position="26"/>
    </location>
</feature>
<dbReference type="eggNOG" id="ENOG502QPXZ">
    <property type="taxonomic scope" value="Eukaryota"/>
</dbReference>
<evidence type="ECO:0000256" key="9">
    <source>
        <dbReference type="ARBA" id="ARBA00034075"/>
    </source>
</evidence>
<dbReference type="EMBL" id="KB705841">
    <property type="protein sequence ID" value="EMR70533.1"/>
    <property type="molecule type" value="Genomic_DNA"/>
</dbReference>
<evidence type="ECO:0000313" key="11">
    <source>
        <dbReference type="EMBL" id="EMR70533.1"/>
    </source>
</evidence>
<keyword evidence="8" id="KW-1015">Disulfide bond</keyword>
<dbReference type="PANTHER" id="PTHR33938">
    <property type="entry name" value="FERULOYL ESTERASE B-RELATED"/>
    <property type="match status" value="1"/>
</dbReference>
<keyword evidence="3" id="KW-0119">Carbohydrate metabolism</keyword>
<dbReference type="GO" id="GO:0030600">
    <property type="term" value="F:feruloyl esterase activity"/>
    <property type="evidence" value="ECO:0007669"/>
    <property type="project" value="UniProtKB-EC"/>
</dbReference>